<gene>
    <name evidence="5" type="ORF">NP493_126g04017</name>
</gene>
<evidence type="ECO:0000256" key="1">
    <source>
        <dbReference type="ARBA" id="ARBA00008361"/>
    </source>
</evidence>
<name>A0AAD9UGL7_RIDPI</name>
<comment type="similarity">
    <text evidence="1">Belongs to the methyltransferase superfamily.</text>
</comment>
<dbReference type="Gene3D" id="3.40.50.150">
    <property type="entry name" value="Vaccinia Virus protein VP39"/>
    <property type="match status" value="1"/>
</dbReference>
<dbReference type="EMBL" id="JAODUO010000126">
    <property type="protein sequence ID" value="KAK2188644.1"/>
    <property type="molecule type" value="Genomic_DNA"/>
</dbReference>
<dbReference type="GO" id="GO:0032259">
    <property type="term" value="P:methylation"/>
    <property type="evidence" value="ECO:0007669"/>
    <property type="project" value="UniProtKB-KW"/>
</dbReference>
<keyword evidence="2" id="KW-0489">Methyltransferase</keyword>
<evidence type="ECO:0000313" key="5">
    <source>
        <dbReference type="EMBL" id="KAK2188644.1"/>
    </source>
</evidence>
<dbReference type="PANTHER" id="PTHR12176:SF83">
    <property type="entry name" value="CITRATE SYNTHASE-LYSINE N-METHYLTRANSFERASE CSKMT, MITOCHONDRIAL"/>
    <property type="match status" value="1"/>
</dbReference>
<dbReference type="PANTHER" id="PTHR12176">
    <property type="entry name" value="SAM-DEPENDENT METHYLTRANSFERASE SUPERFAMILY PROTEIN"/>
    <property type="match status" value="1"/>
</dbReference>
<evidence type="ECO:0000259" key="4">
    <source>
        <dbReference type="Pfam" id="PF08241"/>
    </source>
</evidence>
<dbReference type="SUPFAM" id="SSF53335">
    <property type="entry name" value="S-adenosyl-L-methionine-dependent methyltransferases"/>
    <property type="match status" value="1"/>
</dbReference>
<dbReference type="GO" id="GO:0008757">
    <property type="term" value="F:S-adenosylmethionine-dependent methyltransferase activity"/>
    <property type="evidence" value="ECO:0007669"/>
    <property type="project" value="InterPro"/>
</dbReference>
<keyword evidence="3" id="KW-0808">Transferase</keyword>
<sequence>MSKQAYWDEYYALPKHKRPFDWLLDYTDVRDLLEAQLPATGHFVFLDVGCGTSSFASNVVFHNSPRVHTTGFCLDFSQPALLYQRQRHQREVCRRIEHNTSSKSPRIVSPSESNLCFLRADARHFPFPNDLFYFVVDKGTTDAVLKDTRSGIATATRILQESLRVLKTSGTLWQITDEDPELRASFVHDRGRHIGMDGLRVSFRAIEPNRGGEYFVYTIRKPETAEENA</sequence>
<dbReference type="Pfam" id="PF08241">
    <property type="entry name" value="Methyltransf_11"/>
    <property type="match status" value="1"/>
</dbReference>
<accession>A0AAD9UGL7</accession>
<dbReference type="Proteomes" id="UP001209878">
    <property type="component" value="Unassembled WGS sequence"/>
</dbReference>
<feature type="domain" description="Methyltransferase type 11" evidence="4">
    <location>
        <begin position="46"/>
        <end position="172"/>
    </location>
</feature>
<evidence type="ECO:0000313" key="6">
    <source>
        <dbReference type="Proteomes" id="UP001209878"/>
    </source>
</evidence>
<reference evidence="5" key="1">
    <citation type="journal article" date="2023" name="Mol. Biol. Evol.">
        <title>Third-Generation Sequencing Reveals the Adaptive Role of the Epigenome in Three Deep-Sea Polychaetes.</title>
        <authorList>
            <person name="Perez M."/>
            <person name="Aroh O."/>
            <person name="Sun Y."/>
            <person name="Lan Y."/>
            <person name="Juniper S.K."/>
            <person name="Young C.R."/>
            <person name="Angers B."/>
            <person name="Qian P.Y."/>
        </authorList>
    </citation>
    <scope>NUCLEOTIDE SEQUENCE</scope>
    <source>
        <strain evidence="5">R07B-5</strain>
    </source>
</reference>
<dbReference type="CDD" id="cd02440">
    <property type="entry name" value="AdoMet_MTases"/>
    <property type="match status" value="1"/>
</dbReference>
<comment type="caution">
    <text evidence="5">The sequence shown here is derived from an EMBL/GenBank/DDBJ whole genome shotgun (WGS) entry which is preliminary data.</text>
</comment>
<evidence type="ECO:0000256" key="3">
    <source>
        <dbReference type="ARBA" id="ARBA00022679"/>
    </source>
</evidence>
<dbReference type="InterPro" id="IPR029063">
    <property type="entry name" value="SAM-dependent_MTases_sf"/>
</dbReference>
<dbReference type="InterPro" id="IPR013216">
    <property type="entry name" value="Methyltransf_11"/>
</dbReference>
<dbReference type="AlphaFoldDB" id="A0AAD9UGL7"/>
<proteinExistence type="inferred from homology"/>
<keyword evidence="6" id="KW-1185">Reference proteome</keyword>
<organism evidence="5 6">
    <name type="scientific">Ridgeia piscesae</name>
    <name type="common">Tubeworm</name>
    <dbReference type="NCBI Taxonomy" id="27915"/>
    <lineage>
        <taxon>Eukaryota</taxon>
        <taxon>Metazoa</taxon>
        <taxon>Spiralia</taxon>
        <taxon>Lophotrochozoa</taxon>
        <taxon>Annelida</taxon>
        <taxon>Polychaeta</taxon>
        <taxon>Sedentaria</taxon>
        <taxon>Canalipalpata</taxon>
        <taxon>Sabellida</taxon>
        <taxon>Siboglinidae</taxon>
        <taxon>Ridgeia</taxon>
    </lineage>
</organism>
<evidence type="ECO:0000256" key="2">
    <source>
        <dbReference type="ARBA" id="ARBA00022603"/>
    </source>
</evidence>
<protein>
    <recommendedName>
        <fullName evidence="4">Methyltransferase type 11 domain-containing protein</fullName>
    </recommendedName>
</protein>
<dbReference type="InterPro" id="IPR051419">
    <property type="entry name" value="Lys/N-term_MeTrsfase_sf"/>
</dbReference>